<dbReference type="GO" id="GO:0001228">
    <property type="term" value="F:DNA-binding transcription activator activity, RNA polymerase II-specific"/>
    <property type="evidence" value="ECO:0007669"/>
    <property type="project" value="TreeGrafter"/>
</dbReference>
<evidence type="ECO:0000313" key="5">
    <source>
        <dbReference type="Proteomes" id="UP000076874"/>
    </source>
</evidence>
<comment type="caution">
    <text evidence="4">The sequence shown here is derived from an EMBL/GenBank/DDBJ whole genome shotgun (WGS) entry which is preliminary data.</text>
</comment>
<dbReference type="CDD" id="cd00067">
    <property type="entry name" value="GAL4"/>
    <property type="match status" value="1"/>
</dbReference>
<gene>
    <name evidence="4" type="ORF">SPI_01902</name>
</gene>
<proteinExistence type="predicted"/>
<dbReference type="PANTHER" id="PTHR47784:SF5">
    <property type="entry name" value="STEROL UPTAKE CONTROL PROTEIN 2"/>
    <property type="match status" value="1"/>
</dbReference>
<feature type="compositionally biased region" description="Acidic residues" evidence="2">
    <location>
        <begin position="582"/>
        <end position="591"/>
    </location>
</feature>
<dbReference type="AlphaFoldDB" id="A0A167ZBT4"/>
<dbReference type="Pfam" id="PF00172">
    <property type="entry name" value="Zn_clus"/>
    <property type="match status" value="1"/>
</dbReference>
<feature type="region of interest" description="Disordered" evidence="2">
    <location>
        <begin position="135"/>
        <end position="199"/>
    </location>
</feature>
<evidence type="ECO:0000259" key="3">
    <source>
        <dbReference type="PROSITE" id="PS50048"/>
    </source>
</evidence>
<dbReference type="PANTHER" id="PTHR47784">
    <property type="entry name" value="STEROL UPTAKE CONTROL PROTEIN 2"/>
    <property type="match status" value="1"/>
</dbReference>
<dbReference type="SMART" id="SM00066">
    <property type="entry name" value="GAL4"/>
    <property type="match status" value="1"/>
</dbReference>
<dbReference type="SUPFAM" id="SSF57701">
    <property type="entry name" value="Zn2/Cys6 DNA-binding domain"/>
    <property type="match status" value="1"/>
</dbReference>
<dbReference type="PROSITE" id="PS00463">
    <property type="entry name" value="ZN2_CY6_FUNGAL_1"/>
    <property type="match status" value="1"/>
</dbReference>
<keyword evidence="5" id="KW-1185">Reference proteome</keyword>
<dbReference type="InterPro" id="IPR053157">
    <property type="entry name" value="Sterol_Uptake_Regulator"/>
</dbReference>
<feature type="region of interest" description="Disordered" evidence="2">
    <location>
        <begin position="563"/>
        <end position="591"/>
    </location>
</feature>
<feature type="domain" description="Zn(2)-C6 fungal-type" evidence="3">
    <location>
        <begin position="53"/>
        <end position="83"/>
    </location>
</feature>
<keyword evidence="4" id="KW-0238">DNA-binding</keyword>
<dbReference type="OrthoDB" id="5419315at2759"/>
<sequence>MSVATGGELPSGDDAVLASSSTATTSVTGITGSTATAAKPYIGKRPHKKSRAGCHNCKVRKVKCSETRPRCRACTLRNEACVYPSAVSSRAAGAGAGAGAGTGTSNSNSSSRSATVSSAPPVALRFKHTTSATLALPSSASTSSSPPEWPAVHDNARSRGASPLLVASSSSSSPSSPSSCPGTSVVRASQARPAWGGDDDGGLRLLEEPLFLPPQVDETDIKLFWFYTTKGFDSFAAGAGNQPKVDEIMQVIIPRHAFERRFLMDCLLALSALELQRLNQPIDAARTLMYRARAYAGYRSAIEEARPETFPALLACSLLLCALSSETFRDPDSRPLYILDWMIVWRGIGLIVRIIRPEKFHESGMAMLFARPPINLDASARHTPNHLLFMVSAIRPDDPDFAQVGVYYETLKYLGSLYRELESGFGRMLQLRVITWFTFVPEAFITLARQCRPRALVIVAHYLAFVKLCKRVWWMAGIADKQIGDIRNALDDEWHPYLSAPLAVLKTDDSIALGRILLNDEQWMPDANYETARKLRPKSLSLVDDKGHDVVFDGKWARARSGDAPEWNARSIPRQPPSSDEPTSDDALDDILEPCQPWLEIPFTSPPSSNNSP</sequence>
<feature type="compositionally biased region" description="Low complexity" evidence="2">
    <location>
        <begin position="168"/>
        <end position="179"/>
    </location>
</feature>
<feature type="compositionally biased region" description="Low complexity" evidence="2">
    <location>
        <begin position="103"/>
        <end position="119"/>
    </location>
</feature>
<dbReference type="InterPro" id="IPR036864">
    <property type="entry name" value="Zn2-C6_fun-type_DNA-bd_sf"/>
</dbReference>
<evidence type="ECO:0000256" key="2">
    <source>
        <dbReference type="SAM" id="MobiDB-lite"/>
    </source>
</evidence>
<name>A0A167ZBT4_9HYPO</name>
<dbReference type="Gene3D" id="4.10.240.10">
    <property type="entry name" value="Zn(2)-C6 fungal-type DNA-binding domain"/>
    <property type="match status" value="1"/>
</dbReference>
<accession>A0A167ZBT4</accession>
<evidence type="ECO:0000313" key="4">
    <source>
        <dbReference type="EMBL" id="OAA67326.1"/>
    </source>
</evidence>
<organism evidence="4 5">
    <name type="scientific">Niveomyces insectorum RCEF 264</name>
    <dbReference type="NCBI Taxonomy" id="1081102"/>
    <lineage>
        <taxon>Eukaryota</taxon>
        <taxon>Fungi</taxon>
        <taxon>Dikarya</taxon>
        <taxon>Ascomycota</taxon>
        <taxon>Pezizomycotina</taxon>
        <taxon>Sordariomycetes</taxon>
        <taxon>Hypocreomycetidae</taxon>
        <taxon>Hypocreales</taxon>
        <taxon>Cordycipitaceae</taxon>
        <taxon>Niveomyces</taxon>
    </lineage>
</organism>
<protein>
    <submittedName>
        <fullName evidence="4">Zn(2)-C6 fungal-type DNA-binding domain protein</fullName>
    </submittedName>
</protein>
<dbReference type="STRING" id="1081102.A0A167ZBT4"/>
<dbReference type="InterPro" id="IPR001138">
    <property type="entry name" value="Zn2Cys6_DnaBD"/>
</dbReference>
<dbReference type="Proteomes" id="UP000076874">
    <property type="component" value="Unassembled WGS sequence"/>
</dbReference>
<dbReference type="GO" id="GO:0008270">
    <property type="term" value="F:zinc ion binding"/>
    <property type="evidence" value="ECO:0007669"/>
    <property type="project" value="InterPro"/>
</dbReference>
<feature type="compositionally biased region" description="Low complexity" evidence="2">
    <location>
        <begin position="135"/>
        <end position="146"/>
    </location>
</feature>
<keyword evidence="1" id="KW-0539">Nucleus</keyword>
<feature type="region of interest" description="Disordered" evidence="2">
    <location>
        <begin position="92"/>
        <end position="119"/>
    </location>
</feature>
<evidence type="ECO:0000256" key="1">
    <source>
        <dbReference type="ARBA" id="ARBA00023242"/>
    </source>
</evidence>
<reference evidence="4 5" key="1">
    <citation type="journal article" date="2016" name="Genome Biol. Evol.">
        <title>Divergent and convergent evolution of fungal pathogenicity.</title>
        <authorList>
            <person name="Shang Y."/>
            <person name="Xiao G."/>
            <person name="Zheng P."/>
            <person name="Cen K."/>
            <person name="Zhan S."/>
            <person name="Wang C."/>
        </authorList>
    </citation>
    <scope>NUCLEOTIDE SEQUENCE [LARGE SCALE GENOMIC DNA]</scope>
    <source>
        <strain evidence="4 5">RCEF 264</strain>
    </source>
</reference>
<dbReference type="GO" id="GO:0003677">
    <property type="term" value="F:DNA binding"/>
    <property type="evidence" value="ECO:0007669"/>
    <property type="project" value="UniProtKB-KW"/>
</dbReference>
<dbReference type="PROSITE" id="PS50048">
    <property type="entry name" value="ZN2_CY6_FUNGAL_2"/>
    <property type="match status" value="1"/>
</dbReference>
<dbReference type="EMBL" id="AZHD01000002">
    <property type="protein sequence ID" value="OAA67326.1"/>
    <property type="molecule type" value="Genomic_DNA"/>
</dbReference>